<keyword evidence="2" id="KW-1185">Reference proteome</keyword>
<reference evidence="1 2" key="1">
    <citation type="journal article" date="2023" name="BMC Biol.">
        <title>The compact genome of the sponge Oopsacas minuta (Hexactinellida) is lacking key metazoan core genes.</title>
        <authorList>
            <person name="Santini S."/>
            <person name="Schenkelaars Q."/>
            <person name="Jourda C."/>
            <person name="Duchesne M."/>
            <person name="Belahbib H."/>
            <person name="Rocher C."/>
            <person name="Selva M."/>
            <person name="Riesgo A."/>
            <person name="Vervoort M."/>
            <person name="Leys S.P."/>
            <person name="Kodjabachian L."/>
            <person name="Le Bivic A."/>
            <person name="Borchiellini C."/>
            <person name="Claverie J.M."/>
            <person name="Renard E."/>
        </authorList>
    </citation>
    <scope>NUCLEOTIDE SEQUENCE [LARGE SCALE GENOMIC DNA]</scope>
    <source>
        <strain evidence="1">SPO-2</strain>
    </source>
</reference>
<evidence type="ECO:0000313" key="1">
    <source>
        <dbReference type="EMBL" id="KAI6650155.1"/>
    </source>
</evidence>
<dbReference type="PANTHER" id="PTHR34305">
    <property type="entry name" value="EXPRESSED PROTEIN"/>
    <property type="match status" value="1"/>
</dbReference>
<sequence length="78" mass="9426">MCLIRDPNLFRKTTFLVDRFHSVYHKCNPDYSMRNIPMREIQVVNSQGCKQLYSRLRRISPQLVYMKVENIFIPLDTF</sequence>
<gene>
    <name evidence="1" type="ORF">LOD99_6072</name>
</gene>
<name>A0AAV7JNY3_9METZ</name>
<comment type="caution">
    <text evidence="1">The sequence shown here is derived from an EMBL/GenBank/DDBJ whole genome shotgun (WGS) entry which is preliminary data.</text>
</comment>
<dbReference type="Proteomes" id="UP001165289">
    <property type="component" value="Unassembled WGS sequence"/>
</dbReference>
<proteinExistence type="predicted"/>
<dbReference type="EMBL" id="JAKMXF010000313">
    <property type="protein sequence ID" value="KAI6650155.1"/>
    <property type="molecule type" value="Genomic_DNA"/>
</dbReference>
<dbReference type="AlphaFoldDB" id="A0AAV7JNY3"/>
<accession>A0AAV7JNY3</accession>
<organism evidence="1 2">
    <name type="scientific">Oopsacas minuta</name>
    <dbReference type="NCBI Taxonomy" id="111878"/>
    <lineage>
        <taxon>Eukaryota</taxon>
        <taxon>Metazoa</taxon>
        <taxon>Porifera</taxon>
        <taxon>Hexactinellida</taxon>
        <taxon>Hexasterophora</taxon>
        <taxon>Lyssacinosida</taxon>
        <taxon>Leucopsacidae</taxon>
        <taxon>Oopsacas</taxon>
    </lineage>
</organism>
<evidence type="ECO:0000313" key="2">
    <source>
        <dbReference type="Proteomes" id="UP001165289"/>
    </source>
</evidence>
<dbReference type="PANTHER" id="PTHR34305:SF1">
    <property type="entry name" value="SWIM-TYPE DOMAIN-CONTAINING PROTEIN"/>
    <property type="match status" value="1"/>
</dbReference>
<protein>
    <submittedName>
        <fullName evidence="1">Uncharacterized protein</fullName>
    </submittedName>
</protein>